<proteinExistence type="predicted"/>
<feature type="region of interest" description="Disordered" evidence="1">
    <location>
        <begin position="15"/>
        <end position="99"/>
    </location>
</feature>
<evidence type="ECO:0000256" key="1">
    <source>
        <dbReference type="SAM" id="MobiDB-lite"/>
    </source>
</evidence>
<name>A0A6V7PGG6_ANACO</name>
<sequence>MFAIRRALLLRRFPPPLPRTLISSLDLDPTPRVSSLLRTFSSSGGGGGEEGDRPATHGPVSGVDPMSHDPEVRCSPGSTGARPPPGPRGSPRTTSTAPP</sequence>
<organism evidence="2">
    <name type="scientific">Ananas comosus var. bracteatus</name>
    <name type="common">red pineapple</name>
    <dbReference type="NCBI Taxonomy" id="296719"/>
    <lineage>
        <taxon>Eukaryota</taxon>
        <taxon>Viridiplantae</taxon>
        <taxon>Streptophyta</taxon>
        <taxon>Embryophyta</taxon>
        <taxon>Tracheophyta</taxon>
        <taxon>Spermatophyta</taxon>
        <taxon>Magnoliopsida</taxon>
        <taxon>Liliopsida</taxon>
        <taxon>Poales</taxon>
        <taxon>Bromeliaceae</taxon>
        <taxon>Bromelioideae</taxon>
        <taxon>Ananas</taxon>
    </lineage>
</organism>
<gene>
    <name evidence="2" type="ORF">CB5_LOCUS12807</name>
</gene>
<accession>A0A6V7PGG6</accession>
<reference evidence="2" key="1">
    <citation type="submission" date="2020-07" db="EMBL/GenBank/DDBJ databases">
        <authorList>
            <person name="Lin J."/>
        </authorList>
    </citation>
    <scope>NUCLEOTIDE SEQUENCE</scope>
</reference>
<protein>
    <submittedName>
        <fullName evidence="2">Uncharacterized protein</fullName>
    </submittedName>
</protein>
<dbReference type="EMBL" id="LR862130">
    <property type="protein sequence ID" value="CAD1829596.1"/>
    <property type="molecule type" value="Genomic_DNA"/>
</dbReference>
<evidence type="ECO:0000313" key="2">
    <source>
        <dbReference type="EMBL" id="CAD1829596.1"/>
    </source>
</evidence>
<feature type="compositionally biased region" description="Low complexity" evidence="1">
    <location>
        <begin position="89"/>
        <end position="99"/>
    </location>
</feature>
<dbReference type="AlphaFoldDB" id="A0A6V7PGG6"/>